<evidence type="ECO:0000313" key="2">
    <source>
        <dbReference type="Proteomes" id="UP000284824"/>
    </source>
</evidence>
<accession>A0A438M1W0</accession>
<dbReference type="EMBL" id="SAUN01000001">
    <property type="protein sequence ID" value="RVX39621.1"/>
    <property type="molecule type" value="Genomic_DNA"/>
</dbReference>
<dbReference type="AlphaFoldDB" id="A0A438M1W0"/>
<comment type="caution">
    <text evidence="1">The sequence shown here is derived from an EMBL/GenBank/DDBJ whole genome shotgun (WGS) entry which is preliminary data.</text>
</comment>
<name>A0A438M1W0_9ACTN</name>
<dbReference type="Proteomes" id="UP000284824">
    <property type="component" value="Unassembled WGS sequence"/>
</dbReference>
<sequence>MVSTTLPTWFYPGPPGGWTADMLDHLPPEAPRHIELIDGSLIVRSPQTSKRLQTNIGFDVDIDLTLKWPPA</sequence>
<proteinExistence type="predicted"/>
<evidence type="ECO:0000313" key="1">
    <source>
        <dbReference type="EMBL" id="RVX39621.1"/>
    </source>
</evidence>
<organism evidence="1 2">
    <name type="scientific">Nonomuraea polychroma</name>
    <dbReference type="NCBI Taxonomy" id="46176"/>
    <lineage>
        <taxon>Bacteria</taxon>
        <taxon>Bacillati</taxon>
        <taxon>Actinomycetota</taxon>
        <taxon>Actinomycetes</taxon>
        <taxon>Streptosporangiales</taxon>
        <taxon>Streptosporangiaceae</taxon>
        <taxon>Nonomuraea</taxon>
    </lineage>
</organism>
<evidence type="ECO:0008006" key="3">
    <source>
        <dbReference type="Google" id="ProtNLM"/>
    </source>
</evidence>
<reference evidence="1 2" key="1">
    <citation type="submission" date="2019-01" db="EMBL/GenBank/DDBJ databases">
        <title>Sequencing the genomes of 1000 actinobacteria strains.</title>
        <authorList>
            <person name="Klenk H.-P."/>
        </authorList>
    </citation>
    <scope>NUCLEOTIDE SEQUENCE [LARGE SCALE GENOMIC DNA]</scope>
    <source>
        <strain evidence="1 2">DSM 43925</strain>
    </source>
</reference>
<keyword evidence="2" id="KW-1185">Reference proteome</keyword>
<protein>
    <recommendedName>
        <fullName evidence="3">Restriction endonuclease</fullName>
    </recommendedName>
</protein>
<gene>
    <name evidence="1" type="ORF">EDD27_1982</name>
</gene>